<protein>
    <recommendedName>
        <fullName evidence="2">DUF6079 domain-containing protein</fullName>
    </recommendedName>
</protein>
<accession>A0A3Q9HPV7</accession>
<dbReference type="RefSeq" id="WP_127016115.1">
    <property type="nucleotide sequence ID" value="NZ_CP016379.1"/>
</dbReference>
<keyword evidence="1" id="KW-0175">Coiled coil</keyword>
<evidence type="ECO:0000313" key="4">
    <source>
        <dbReference type="Proteomes" id="UP000267250"/>
    </source>
</evidence>
<feature type="domain" description="DUF6079" evidence="2">
    <location>
        <begin position="24"/>
        <end position="150"/>
    </location>
</feature>
<reference evidence="3 4" key="1">
    <citation type="submission" date="2016-07" db="EMBL/GenBank/DDBJ databases">
        <title>Genome and transcriptome analysis of iron-reducing fermentative bacteria Anoxybacter fermentans.</title>
        <authorList>
            <person name="Zeng X."/>
            <person name="Shao Z."/>
        </authorList>
    </citation>
    <scope>NUCLEOTIDE SEQUENCE [LARGE SCALE GENOMIC DNA]</scope>
    <source>
        <strain evidence="3 4">DY22613</strain>
    </source>
</reference>
<dbReference type="OrthoDB" id="8780745at2"/>
<dbReference type="Proteomes" id="UP000267250">
    <property type="component" value="Chromosome"/>
</dbReference>
<dbReference type="SUPFAM" id="SSF52540">
    <property type="entry name" value="P-loop containing nucleoside triphosphate hydrolases"/>
    <property type="match status" value="1"/>
</dbReference>
<proteinExistence type="predicted"/>
<dbReference type="KEGG" id="aft:BBF96_04855"/>
<dbReference type="InterPro" id="IPR027417">
    <property type="entry name" value="P-loop_NTPase"/>
</dbReference>
<evidence type="ECO:0000313" key="3">
    <source>
        <dbReference type="EMBL" id="AZR72781.1"/>
    </source>
</evidence>
<dbReference type="Pfam" id="PF19557">
    <property type="entry name" value="DUF6079_1st"/>
    <property type="match status" value="2"/>
</dbReference>
<feature type="coiled-coil region" evidence="1">
    <location>
        <begin position="677"/>
        <end position="704"/>
    </location>
</feature>
<evidence type="ECO:0000256" key="1">
    <source>
        <dbReference type="SAM" id="Coils"/>
    </source>
</evidence>
<sequence length="1310" mass="153763">MLIRDLVPLPERPETVITMDLAIEKKRRETIKSYVVTRNVEHLLNRVLSHIVSNKGQGFWVLGSYGAGKSHFMSYLTLLLQNNENCWIGLSSNLRSKFQQALKKKKILTVNFTLTEVNDLKVKFFQSVEEAFNKNGISFNIKDDHRIVSNFVEKNWQALRPEDFYDFLKTKENLTQKEWEKILTDKPDKAARIIIAYLQKMGFYSSKEYREIIYPDIKDGLTKIAEEVKKHFDGLMIFVDELSHYLIKRQNKGYLAEDLEVLQSLGQRIKDEPIWFMAAAQENPGQIFEQDQYLNQEEEKVQDRFVQLVLSRINIEEILEKRIAVKNREAEKKIKELYHDFEDEFPDLLKHVTEDEFVRLYPFHKCFVDCLMRLAEYASRDRTVVEELWLTLAKVQDRAMTELVTADQLFDIFAETLLKPRFREYYDIYYDTFKPIIDAADYPLNQRLSRKLVKVLIILKICKQNGKTPRELAHILMEGMGLGVATNLAYEEIAEILEELLIRGKGKHIRFSKADDPLERVYDIDPSESGFSIEHEIQSTVETISDQDLARLINELLNNHKDLFESQPIEWNQIRPIEIIWRNTVRTGKMILKDINQLDQLEPLDPARDDLDFELIVGFPHYNQRIALEEKLQNIWNDDPRHLIWLPSDLDSFSFNQLKRYAAVKYLLDDKYNHPETEEELQKSAQLMAEIDDLQKKAQLIIQNAYFQGSIFNCQREYVPLTPFRCLEELLTEIVKEIFDQVYAEHPDFGKKISRFQTNKLIREFIIPGHTRLTLNEIKTLAKPLHLVEERNGEAYLNSLSPYINEILKLLEDGEKHSVMDEIYPALRQVPYGIQEHIFEVLMATMIIKGECRGRDKAGGLITGENLDLENIGSGDKALINRIYYLEKGDLIGSDLWPEYVELLQILIPEISSERSIINQDKMWNQVLNLQSELVDEVEQGIKVITQFCHLINQEDKLRDVIKPLLKFHHFLDDDFYHKDYQSHQGLTRLLRSVIEIFGSIENFRKEYIQIKKILHFVNRRKDQELVKYYNYINSINLPLRGYENLKIGLLTIRNKFTHLSRLIIDKEAYLSLITDLRNIKRRYIFTYLEEHFRFHEEVANFNAQLKGLKEYRTLELLDSIKAIKVAYNLKPIKRYIDNFFPARCTVSKLAELLEEKPDCDCGFKLGVHFSTPPLDKITPMLKKGIREYIVQFQTTRRFRDYLENYLKKHPESQIRELLSVDVNDLLRIIELITPEVIKEINEALESTYPITISSEEIAAALVGSYPATDLRDLTNHFEKILKGILENRLADSPEKNLEKIVLLIEAGEK</sequence>
<dbReference type="EMBL" id="CP016379">
    <property type="protein sequence ID" value="AZR72781.1"/>
    <property type="molecule type" value="Genomic_DNA"/>
</dbReference>
<name>A0A3Q9HPV7_9FIRM</name>
<feature type="domain" description="DUF6079" evidence="2">
    <location>
        <begin position="217"/>
        <end position="312"/>
    </location>
</feature>
<dbReference type="InterPro" id="IPR045725">
    <property type="entry name" value="DUF6079_N"/>
</dbReference>
<organism evidence="3 4">
    <name type="scientific">Anoxybacter fermentans</name>
    <dbReference type="NCBI Taxonomy" id="1323375"/>
    <lineage>
        <taxon>Bacteria</taxon>
        <taxon>Bacillati</taxon>
        <taxon>Bacillota</taxon>
        <taxon>Clostridia</taxon>
        <taxon>Halanaerobiales</taxon>
        <taxon>Anoxybacter</taxon>
    </lineage>
</organism>
<gene>
    <name evidence="3" type="ORF">BBF96_04855</name>
</gene>
<keyword evidence="4" id="KW-1185">Reference proteome</keyword>
<evidence type="ECO:0000259" key="2">
    <source>
        <dbReference type="Pfam" id="PF19557"/>
    </source>
</evidence>